<reference evidence="1" key="1">
    <citation type="thesis" date="2020" institute="ProQuest LLC" country="789 East Eisenhower Parkway, Ann Arbor, MI, USA">
        <title>Comparative Genomics and Chromosome Evolution.</title>
        <authorList>
            <person name="Mudd A.B."/>
        </authorList>
    </citation>
    <scope>NUCLEOTIDE SEQUENCE</scope>
    <source>
        <strain evidence="1">1538</strain>
        <tissue evidence="1">Blood</tissue>
    </source>
</reference>
<evidence type="ECO:0000313" key="2">
    <source>
        <dbReference type="Proteomes" id="UP001181693"/>
    </source>
</evidence>
<keyword evidence="2" id="KW-1185">Reference proteome</keyword>
<organism evidence="1 2">
    <name type="scientific">Pyxicephalus adspersus</name>
    <name type="common">African bullfrog</name>
    <dbReference type="NCBI Taxonomy" id="30357"/>
    <lineage>
        <taxon>Eukaryota</taxon>
        <taxon>Metazoa</taxon>
        <taxon>Chordata</taxon>
        <taxon>Craniata</taxon>
        <taxon>Vertebrata</taxon>
        <taxon>Euteleostomi</taxon>
        <taxon>Amphibia</taxon>
        <taxon>Batrachia</taxon>
        <taxon>Anura</taxon>
        <taxon>Neobatrachia</taxon>
        <taxon>Ranoidea</taxon>
        <taxon>Pyxicephalidae</taxon>
        <taxon>Pyxicephalinae</taxon>
        <taxon>Pyxicephalus</taxon>
    </lineage>
</organism>
<evidence type="ECO:0000313" key="1">
    <source>
        <dbReference type="EMBL" id="DBA25170.1"/>
    </source>
</evidence>
<dbReference type="AlphaFoldDB" id="A0AAV3AQL4"/>
<comment type="caution">
    <text evidence="1">The sequence shown here is derived from an EMBL/GenBank/DDBJ whole genome shotgun (WGS) entry which is preliminary data.</text>
</comment>
<sequence>MYVMKGNLLVGTLAGVLIFLDVTHHFLCKVSLHTVGGQAPCWSLSGKVDENKWKKYTRSAYCYNSIVYTSVVGKPLDLASNL</sequence>
<gene>
    <name evidence="1" type="ORF">GDO54_012731</name>
</gene>
<protein>
    <submittedName>
        <fullName evidence="1">Uncharacterized protein</fullName>
    </submittedName>
</protein>
<dbReference type="Proteomes" id="UP001181693">
    <property type="component" value="Unassembled WGS sequence"/>
</dbReference>
<dbReference type="EMBL" id="DYDO01000005">
    <property type="protein sequence ID" value="DBA25170.1"/>
    <property type="molecule type" value="Genomic_DNA"/>
</dbReference>
<proteinExistence type="predicted"/>
<name>A0AAV3AQL4_PYXAD</name>
<accession>A0AAV3AQL4</accession>